<dbReference type="AlphaFoldDB" id="A0A4S9XB36"/>
<keyword evidence="3 7" id="KW-1133">Transmembrane helix</keyword>
<keyword evidence="2 7" id="KW-0812">Transmembrane</keyword>
<dbReference type="PANTHER" id="PTHR33048:SF19">
    <property type="entry name" value="MEMBRANE PROTEIN PTH11-LIKE, PUTATIVE (AFU_ORTHOLOGUE AFUA_1G14080)-RELATED"/>
    <property type="match status" value="1"/>
</dbReference>
<proteinExistence type="inferred from homology"/>
<feature type="domain" description="Rhodopsin" evidence="8">
    <location>
        <begin position="193"/>
        <end position="412"/>
    </location>
</feature>
<comment type="caution">
    <text evidence="9">The sequence shown here is derived from an EMBL/GenBank/DDBJ whole genome shotgun (WGS) entry which is preliminary data.</text>
</comment>
<evidence type="ECO:0000256" key="3">
    <source>
        <dbReference type="ARBA" id="ARBA00022989"/>
    </source>
</evidence>
<dbReference type="Proteomes" id="UP000310039">
    <property type="component" value="Unassembled WGS sequence"/>
</dbReference>
<comment type="similarity">
    <text evidence="5">Belongs to the SAT4 family.</text>
</comment>
<evidence type="ECO:0000256" key="6">
    <source>
        <dbReference type="SAM" id="MobiDB-lite"/>
    </source>
</evidence>
<feature type="transmembrane region" description="Helical" evidence="7">
    <location>
        <begin position="213"/>
        <end position="232"/>
    </location>
</feature>
<evidence type="ECO:0000256" key="1">
    <source>
        <dbReference type="ARBA" id="ARBA00004141"/>
    </source>
</evidence>
<dbReference type="EMBL" id="QZBT01000192">
    <property type="protein sequence ID" value="THZ76305.1"/>
    <property type="molecule type" value="Genomic_DNA"/>
</dbReference>
<dbReference type="InterPro" id="IPR049326">
    <property type="entry name" value="Rhodopsin_dom_fungi"/>
</dbReference>
<dbReference type="PANTHER" id="PTHR33048">
    <property type="entry name" value="PTH11-LIKE INTEGRAL MEMBRANE PROTEIN (AFU_ORTHOLOGUE AFUA_5G11245)"/>
    <property type="match status" value="1"/>
</dbReference>
<feature type="transmembrane region" description="Helical" evidence="7">
    <location>
        <begin position="376"/>
        <end position="394"/>
    </location>
</feature>
<feature type="transmembrane region" description="Helical" evidence="7">
    <location>
        <begin position="338"/>
        <end position="364"/>
    </location>
</feature>
<protein>
    <recommendedName>
        <fullName evidence="8">Rhodopsin domain-containing protein</fullName>
    </recommendedName>
</protein>
<evidence type="ECO:0000256" key="4">
    <source>
        <dbReference type="ARBA" id="ARBA00023136"/>
    </source>
</evidence>
<gene>
    <name evidence="9" type="ORF">D6C84_08844</name>
</gene>
<sequence>MGLYDVYCFWEDVRASLQRVDISSGCMTSSSKRIRNEWMLIAARLGQWRYRPLLGWSNVLLSLGKLRITCTLHCSLLSSILQSATDDKSSSIATSLLRDWRINIARFLSSDGTWVSPEHLETAVQAPNYGQGGSRVQSGPSHSLSPLGGRWALYKRMGLWNNAPPEPRTRRGNWPTLLFSWWCTGFAVVIILMRLAGRKIRTGRLFQEDRVMALSLIPLLARMGLIHVVLMYGTNNVQSENLTDYEIYLRQIGSKLVLAARINYALFIWISKFTVSEFLKRITSAIWRRSYEITLHCIRIFLVATFIAVVIATLAECQPFDHYWQVVPDPGPQCRQGYAQLITMGTADMITDVLLVAFPIPIVLRSQIPLKRKLSLVCLFSFSVALIVITGMRMPNVIEHHGRQQYRTVWASAEILASAAVSNAVILGTFVKDRGVKRNKYRPEGTMDTISRADTRRATIASLHRDSEEALFRQMGCRMPDELCDPESSMPRPAPVALTPTNLKKPVQHHHAMMSPADASDTPPSPHDSADALRKPSSTTASTATGQSVSFFDVGGLLGSGEPRHDSSGTTTQDFAFSTPRTPTSPGPSRPTHDILSDLGGRLTLTRTRSRRASGNRERSRSRPSNSRDGPVVRPVSQPQRQRENSNALSIDDVGGLLEGSGPRPSRFELEPISPTTRAPPSSIPPDDQAPPRRSVPTAQPRTDSDDPSLQDVGGLLP</sequence>
<feature type="compositionally biased region" description="Low complexity" evidence="6">
    <location>
        <begin position="597"/>
        <end position="607"/>
    </location>
</feature>
<name>A0A4S9XB36_AURPU</name>
<feature type="transmembrane region" description="Helical" evidence="7">
    <location>
        <begin position="296"/>
        <end position="315"/>
    </location>
</feature>
<reference evidence="9 10" key="1">
    <citation type="submission" date="2018-10" db="EMBL/GenBank/DDBJ databases">
        <title>Fifty Aureobasidium pullulans genomes reveal a recombining polyextremotolerant generalist.</title>
        <authorList>
            <person name="Gostincar C."/>
            <person name="Turk M."/>
            <person name="Zajc J."/>
            <person name="Gunde-Cimerman N."/>
        </authorList>
    </citation>
    <scope>NUCLEOTIDE SEQUENCE [LARGE SCALE GENOMIC DNA]</scope>
    <source>
        <strain evidence="9 10">EXF-3403</strain>
    </source>
</reference>
<evidence type="ECO:0000256" key="2">
    <source>
        <dbReference type="ARBA" id="ARBA00022692"/>
    </source>
</evidence>
<feature type="transmembrane region" description="Helical" evidence="7">
    <location>
        <begin position="174"/>
        <end position="193"/>
    </location>
</feature>
<feature type="region of interest" description="Disordered" evidence="6">
    <location>
        <begin position="506"/>
        <end position="718"/>
    </location>
</feature>
<dbReference type="Pfam" id="PF20684">
    <property type="entry name" value="Fung_rhodopsin"/>
    <property type="match status" value="1"/>
</dbReference>
<dbReference type="GO" id="GO:0016020">
    <property type="term" value="C:membrane"/>
    <property type="evidence" value="ECO:0007669"/>
    <property type="project" value="UniProtKB-SubCell"/>
</dbReference>
<evidence type="ECO:0000256" key="5">
    <source>
        <dbReference type="ARBA" id="ARBA00038359"/>
    </source>
</evidence>
<feature type="transmembrane region" description="Helical" evidence="7">
    <location>
        <begin position="409"/>
        <end position="431"/>
    </location>
</feature>
<evidence type="ECO:0000256" key="7">
    <source>
        <dbReference type="SAM" id="Phobius"/>
    </source>
</evidence>
<evidence type="ECO:0000313" key="10">
    <source>
        <dbReference type="Proteomes" id="UP000310039"/>
    </source>
</evidence>
<evidence type="ECO:0000313" key="9">
    <source>
        <dbReference type="EMBL" id="THZ76305.1"/>
    </source>
</evidence>
<feature type="compositionally biased region" description="Polar residues" evidence="6">
    <location>
        <begin position="637"/>
        <end position="649"/>
    </location>
</feature>
<dbReference type="InterPro" id="IPR052337">
    <property type="entry name" value="SAT4-like"/>
</dbReference>
<feature type="transmembrane region" description="Helical" evidence="7">
    <location>
        <begin position="252"/>
        <end position="275"/>
    </location>
</feature>
<accession>A0A4S9XB36</accession>
<organism evidence="9 10">
    <name type="scientific">Aureobasidium pullulans</name>
    <name type="common">Black yeast</name>
    <name type="synonym">Pullularia pullulans</name>
    <dbReference type="NCBI Taxonomy" id="5580"/>
    <lineage>
        <taxon>Eukaryota</taxon>
        <taxon>Fungi</taxon>
        <taxon>Dikarya</taxon>
        <taxon>Ascomycota</taxon>
        <taxon>Pezizomycotina</taxon>
        <taxon>Dothideomycetes</taxon>
        <taxon>Dothideomycetidae</taxon>
        <taxon>Dothideales</taxon>
        <taxon>Saccotheciaceae</taxon>
        <taxon>Aureobasidium</taxon>
    </lineage>
</organism>
<keyword evidence="4 7" id="KW-0472">Membrane</keyword>
<comment type="subcellular location">
    <subcellularLocation>
        <location evidence="1">Membrane</location>
        <topology evidence="1">Multi-pass membrane protein</topology>
    </subcellularLocation>
</comment>
<evidence type="ECO:0000259" key="8">
    <source>
        <dbReference type="Pfam" id="PF20684"/>
    </source>
</evidence>